<evidence type="ECO:0000313" key="2">
    <source>
        <dbReference type="EMBL" id="ORX43911.1"/>
    </source>
</evidence>
<organism evidence="2 3">
    <name type="scientific">Piromyces finnis</name>
    <dbReference type="NCBI Taxonomy" id="1754191"/>
    <lineage>
        <taxon>Eukaryota</taxon>
        <taxon>Fungi</taxon>
        <taxon>Fungi incertae sedis</taxon>
        <taxon>Chytridiomycota</taxon>
        <taxon>Chytridiomycota incertae sedis</taxon>
        <taxon>Neocallimastigomycetes</taxon>
        <taxon>Neocallimastigales</taxon>
        <taxon>Neocallimastigaceae</taxon>
        <taxon>Piromyces</taxon>
    </lineage>
</organism>
<sequence>MGFFDRCFCFPLLTKEQSVRICTYILMSDPKYLIKFKSLFKIVMVLQIIFLFIIVGFYCIILKEFPTGDSFYRFFIFTGLASYIIYFLSFFDYYKFTTRYVDELLETLKVENSARKEESL</sequence>
<keyword evidence="1" id="KW-0812">Transmembrane</keyword>
<proteinExistence type="predicted"/>
<keyword evidence="1" id="KW-1133">Transmembrane helix</keyword>
<accession>A0A1Y1UZF9</accession>
<dbReference type="EMBL" id="MCFH01000049">
    <property type="protein sequence ID" value="ORX43911.1"/>
    <property type="molecule type" value="Genomic_DNA"/>
</dbReference>
<feature type="transmembrane region" description="Helical" evidence="1">
    <location>
        <begin position="74"/>
        <end position="94"/>
    </location>
</feature>
<reference evidence="2 3" key="2">
    <citation type="submission" date="2016-08" db="EMBL/GenBank/DDBJ databases">
        <title>Pervasive Adenine N6-methylation of Active Genes in Fungi.</title>
        <authorList>
            <consortium name="DOE Joint Genome Institute"/>
            <person name="Mondo S.J."/>
            <person name="Dannebaum R.O."/>
            <person name="Kuo R.C."/>
            <person name="Labutti K."/>
            <person name="Haridas S."/>
            <person name="Kuo A."/>
            <person name="Salamov A."/>
            <person name="Ahrendt S.R."/>
            <person name="Lipzen A."/>
            <person name="Sullivan W."/>
            <person name="Andreopoulos W.B."/>
            <person name="Clum A."/>
            <person name="Lindquist E."/>
            <person name="Daum C."/>
            <person name="Ramamoorthy G.K."/>
            <person name="Gryganskyi A."/>
            <person name="Culley D."/>
            <person name="Magnuson J.K."/>
            <person name="James T.Y."/>
            <person name="O'Malley M.A."/>
            <person name="Stajich J.E."/>
            <person name="Spatafora J.W."/>
            <person name="Visel A."/>
            <person name="Grigoriev I.V."/>
        </authorList>
    </citation>
    <scope>NUCLEOTIDE SEQUENCE [LARGE SCALE GENOMIC DNA]</scope>
    <source>
        <strain evidence="3">finn</strain>
    </source>
</reference>
<feature type="transmembrane region" description="Helical" evidence="1">
    <location>
        <begin position="39"/>
        <end position="62"/>
    </location>
</feature>
<evidence type="ECO:0000256" key="1">
    <source>
        <dbReference type="SAM" id="Phobius"/>
    </source>
</evidence>
<gene>
    <name evidence="2" type="ORF">BCR36DRAFT_373563</name>
</gene>
<dbReference type="AlphaFoldDB" id="A0A1Y1UZF9"/>
<dbReference type="Proteomes" id="UP000193719">
    <property type="component" value="Unassembled WGS sequence"/>
</dbReference>
<reference evidence="2 3" key="1">
    <citation type="submission" date="2016-08" db="EMBL/GenBank/DDBJ databases">
        <title>Genomes of anaerobic fungi encode conserved fungal cellulosomes for biomass hydrolysis.</title>
        <authorList>
            <consortium name="DOE Joint Genome Institute"/>
            <person name="Haitjema C.H."/>
            <person name="Gilmore S.P."/>
            <person name="Henske J.K."/>
            <person name="Solomon K.V."/>
            <person name="De Groot R."/>
            <person name="Kuo A."/>
            <person name="Mondo S.J."/>
            <person name="Salamov A.A."/>
            <person name="Labutti K."/>
            <person name="Zhao Z."/>
            <person name="Chiniquy J."/>
            <person name="Barry K."/>
            <person name="Brewer H.M."/>
            <person name="Purvine S.O."/>
            <person name="Wright A.T."/>
            <person name="Boxma B."/>
            <person name="Van Alen T."/>
            <person name="Hackstein J.H."/>
            <person name="Baker S.E."/>
            <person name="Grigoriev I.V."/>
            <person name="O'Malley M.A."/>
        </authorList>
    </citation>
    <scope>NUCLEOTIDE SEQUENCE [LARGE SCALE GENOMIC DNA]</scope>
    <source>
        <strain evidence="3">finn</strain>
    </source>
</reference>
<comment type="caution">
    <text evidence="2">The sequence shown here is derived from an EMBL/GenBank/DDBJ whole genome shotgun (WGS) entry which is preliminary data.</text>
</comment>
<keyword evidence="3" id="KW-1185">Reference proteome</keyword>
<keyword evidence="1" id="KW-0472">Membrane</keyword>
<protein>
    <submittedName>
        <fullName evidence="2">Uncharacterized protein</fullName>
    </submittedName>
</protein>
<name>A0A1Y1UZF9_9FUNG</name>
<evidence type="ECO:0000313" key="3">
    <source>
        <dbReference type="Proteomes" id="UP000193719"/>
    </source>
</evidence>